<feature type="compositionally biased region" description="Basic and acidic residues" evidence="1">
    <location>
        <begin position="113"/>
        <end position="130"/>
    </location>
</feature>
<proteinExistence type="predicted"/>
<dbReference type="AlphaFoldDB" id="Q2GNM4"/>
<organism evidence="2 3">
    <name type="scientific">Chaetomium globosum (strain ATCC 6205 / CBS 148.51 / DSM 1962 / NBRC 6347 / NRRL 1970)</name>
    <name type="common">Soil fungus</name>
    <dbReference type="NCBI Taxonomy" id="306901"/>
    <lineage>
        <taxon>Eukaryota</taxon>
        <taxon>Fungi</taxon>
        <taxon>Dikarya</taxon>
        <taxon>Ascomycota</taxon>
        <taxon>Pezizomycotina</taxon>
        <taxon>Sordariomycetes</taxon>
        <taxon>Sordariomycetidae</taxon>
        <taxon>Sordariales</taxon>
        <taxon>Chaetomiaceae</taxon>
        <taxon>Chaetomium</taxon>
    </lineage>
</organism>
<evidence type="ECO:0000313" key="3">
    <source>
        <dbReference type="Proteomes" id="UP000001056"/>
    </source>
</evidence>
<dbReference type="Proteomes" id="UP000001056">
    <property type="component" value="Unassembled WGS sequence"/>
</dbReference>
<gene>
    <name evidence="2" type="ORF">CHGG_10430</name>
</gene>
<dbReference type="GeneID" id="4396926"/>
<name>Q2GNM4_CHAGB</name>
<dbReference type="GO" id="GO:0003677">
    <property type="term" value="F:DNA binding"/>
    <property type="evidence" value="ECO:0007669"/>
    <property type="project" value="InterPro"/>
</dbReference>
<dbReference type="VEuPathDB" id="FungiDB:CHGG_10430"/>
<feature type="compositionally biased region" description="Basic and acidic residues" evidence="1">
    <location>
        <begin position="25"/>
        <end position="37"/>
    </location>
</feature>
<feature type="region of interest" description="Disordered" evidence="1">
    <location>
        <begin position="1"/>
        <end position="146"/>
    </location>
</feature>
<dbReference type="RefSeq" id="XP_001228357.1">
    <property type="nucleotide sequence ID" value="XM_001228356.1"/>
</dbReference>
<dbReference type="InParanoid" id="Q2GNM4"/>
<sequence>MKAPSEPNQKRKRGRPPGTSSALAREPRDGVIAEPADHGNVAKSEVVPKKRGRPRKSIDPVTQDEQDPALNQADPGETSNMAPKKRGRPPKARDPQAEEEISQETRPRKRRRAGELEEREGSPGEGEGSKKSKSVKGPTDGPPQVA</sequence>
<dbReference type="HOGENOM" id="CLU_1777217_0_0_1"/>
<evidence type="ECO:0000256" key="1">
    <source>
        <dbReference type="SAM" id="MobiDB-lite"/>
    </source>
</evidence>
<accession>Q2GNM4</accession>
<dbReference type="Pfam" id="PF02178">
    <property type="entry name" value="AT_hook"/>
    <property type="match status" value="3"/>
</dbReference>
<dbReference type="OrthoDB" id="2420947at2759"/>
<keyword evidence="3" id="KW-1185">Reference proteome</keyword>
<evidence type="ECO:0000313" key="2">
    <source>
        <dbReference type="EMBL" id="EAQ84026.1"/>
    </source>
</evidence>
<dbReference type="PRINTS" id="PR00929">
    <property type="entry name" value="ATHOOK"/>
</dbReference>
<reference evidence="3" key="1">
    <citation type="journal article" date="2015" name="Genome Announc.">
        <title>Draft genome sequence of the cellulolytic fungus Chaetomium globosum.</title>
        <authorList>
            <person name="Cuomo C.A."/>
            <person name="Untereiner W.A."/>
            <person name="Ma L.-J."/>
            <person name="Grabherr M."/>
            <person name="Birren B.W."/>
        </authorList>
    </citation>
    <scope>NUCLEOTIDE SEQUENCE [LARGE SCALE GENOMIC DNA]</scope>
    <source>
        <strain evidence="3">ATCC 6205 / CBS 148.51 / DSM 1962 / NBRC 6347 / NRRL 1970</strain>
    </source>
</reference>
<dbReference type="InterPro" id="IPR017956">
    <property type="entry name" value="AT_hook_DNA-bd_motif"/>
</dbReference>
<dbReference type="EMBL" id="CH408035">
    <property type="protein sequence ID" value="EAQ84026.1"/>
    <property type="molecule type" value="Genomic_DNA"/>
</dbReference>
<protein>
    <submittedName>
        <fullName evidence="2">Uncharacterized protein</fullName>
    </submittedName>
</protein>
<dbReference type="SMART" id="SM00384">
    <property type="entry name" value="AT_hook"/>
    <property type="match status" value="3"/>
</dbReference>